<dbReference type="OrthoDB" id="5341582at2759"/>
<dbReference type="Pfam" id="PF20237">
    <property type="entry name" value="DUF6594"/>
    <property type="match status" value="1"/>
</dbReference>
<dbReference type="AlphaFoldDB" id="A0A9N9LTY2"/>
<dbReference type="EMBL" id="CAJVRM010000266">
    <property type="protein sequence ID" value="CAG8978566.1"/>
    <property type="molecule type" value="Genomic_DNA"/>
</dbReference>
<evidence type="ECO:0000313" key="2">
    <source>
        <dbReference type="EMBL" id="CAG8978566.1"/>
    </source>
</evidence>
<accession>A0A9N9LTY2</accession>
<dbReference type="Proteomes" id="UP000701801">
    <property type="component" value="Unassembled WGS sequence"/>
</dbReference>
<sequence length="231" mass="26500">MASQMSQTAGDIVAVEIAIRDDNPFFDFIKSKLTFRSMKASSIPRMLRKTKETISNVLLLKKASTDGQDEEEIVGKQQIGDYKPGYPQYCSLISAHIPYHICRRFTQMRARLLLLKQDQLSLLEDQLEQIENAERCPIFLGLREYDEIIEKNRKILSYHTPKPRDLTNLTNWIENSASLAAEETAYLSKPDLLTIGMPTDEPLLQVELLLGHVIMFCYEIFNKVTAQLSDR</sequence>
<dbReference type="PANTHER" id="PTHR34502:SF3">
    <property type="entry name" value="DUF6594 DOMAIN-CONTAINING PROTEIN"/>
    <property type="match status" value="1"/>
</dbReference>
<reference evidence="2" key="1">
    <citation type="submission" date="2021-07" db="EMBL/GenBank/DDBJ databases">
        <authorList>
            <person name="Durling M."/>
        </authorList>
    </citation>
    <scope>NUCLEOTIDE SEQUENCE</scope>
</reference>
<dbReference type="PANTHER" id="PTHR34502">
    <property type="entry name" value="DUF6594 DOMAIN-CONTAINING PROTEIN-RELATED"/>
    <property type="match status" value="1"/>
</dbReference>
<gene>
    <name evidence="2" type="ORF">HYALB_00010528</name>
</gene>
<organism evidence="2 3">
    <name type="scientific">Hymenoscyphus albidus</name>
    <dbReference type="NCBI Taxonomy" id="595503"/>
    <lineage>
        <taxon>Eukaryota</taxon>
        <taxon>Fungi</taxon>
        <taxon>Dikarya</taxon>
        <taxon>Ascomycota</taxon>
        <taxon>Pezizomycotina</taxon>
        <taxon>Leotiomycetes</taxon>
        <taxon>Helotiales</taxon>
        <taxon>Helotiaceae</taxon>
        <taxon>Hymenoscyphus</taxon>
    </lineage>
</organism>
<evidence type="ECO:0000313" key="3">
    <source>
        <dbReference type="Proteomes" id="UP000701801"/>
    </source>
</evidence>
<comment type="caution">
    <text evidence="2">The sequence shown here is derived from an EMBL/GenBank/DDBJ whole genome shotgun (WGS) entry which is preliminary data.</text>
</comment>
<keyword evidence="3" id="KW-1185">Reference proteome</keyword>
<proteinExistence type="predicted"/>
<evidence type="ECO:0000259" key="1">
    <source>
        <dbReference type="Pfam" id="PF20237"/>
    </source>
</evidence>
<protein>
    <recommendedName>
        <fullName evidence="1">DUF6594 domain-containing protein</fullName>
    </recommendedName>
</protein>
<dbReference type="InterPro" id="IPR046529">
    <property type="entry name" value="DUF6594"/>
</dbReference>
<name>A0A9N9LTY2_9HELO</name>
<feature type="domain" description="DUF6594" evidence="1">
    <location>
        <begin position="86"/>
        <end position="198"/>
    </location>
</feature>